<dbReference type="PROSITE" id="PS51194">
    <property type="entry name" value="HELICASE_CTER"/>
    <property type="match status" value="1"/>
</dbReference>
<dbReference type="InterPro" id="IPR027417">
    <property type="entry name" value="P-loop_NTPase"/>
</dbReference>
<evidence type="ECO:0000256" key="4">
    <source>
        <dbReference type="ARBA" id="ARBA00022806"/>
    </source>
</evidence>
<keyword evidence="6" id="KW-0539">Nucleus</keyword>
<keyword evidence="4" id="KW-0347">Helicase</keyword>
<accession>N1QWB4</accession>
<dbReference type="Gene3D" id="3.40.50.300">
    <property type="entry name" value="P-loop containing nucleotide triphosphate hydrolases"/>
    <property type="match status" value="1"/>
</dbReference>
<dbReference type="GO" id="GO:0005634">
    <property type="term" value="C:nucleus"/>
    <property type="evidence" value="ECO:0007669"/>
    <property type="project" value="UniProtKB-SubCell"/>
</dbReference>
<dbReference type="InterPro" id="IPR049730">
    <property type="entry name" value="SNF2/RAD54-like_C"/>
</dbReference>
<protein>
    <submittedName>
        <fullName evidence="9">DNA repair protein rhp54</fullName>
    </submittedName>
</protein>
<dbReference type="GO" id="GO:0004386">
    <property type="term" value="F:helicase activity"/>
    <property type="evidence" value="ECO:0007669"/>
    <property type="project" value="UniProtKB-KW"/>
</dbReference>
<organism evidence="9">
    <name type="scientific">Aegilops tauschii</name>
    <name type="common">Tausch's goatgrass</name>
    <name type="synonym">Aegilops squarrosa</name>
    <dbReference type="NCBI Taxonomy" id="37682"/>
    <lineage>
        <taxon>Eukaryota</taxon>
        <taxon>Viridiplantae</taxon>
        <taxon>Streptophyta</taxon>
        <taxon>Embryophyta</taxon>
        <taxon>Tracheophyta</taxon>
        <taxon>Spermatophyta</taxon>
        <taxon>Magnoliopsida</taxon>
        <taxon>Liliopsida</taxon>
        <taxon>Poales</taxon>
        <taxon>Poaceae</taxon>
        <taxon>BOP clade</taxon>
        <taxon>Pooideae</taxon>
        <taxon>Triticodae</taxon>
        <taxon>Triticeae</taxon>
        <taxon>Triticinae</taxon>
        <taxon>Aegilops</taxon>
    </lineage>
</organism>
<feature type="region of interest" description="Disordered" evidence="8">
    <location>
        <begin position="311"/>
        <end position="333"/>
    </location>
</feature>
<evidence type="ECO:0000313" key="9">
    <source>
        <dbReference type="EnsemblPlants" id="EMT15271"/>
    </source>
</evidence>
<feature type="compositionally biased region" description="Acidic residues" evidence="8">
    <location>
        <begin position="755"/>
        <end position="769"/>
    </location>
</feature>
<dbReference type="ExpressionAtlas" id="N1QWB4">
    <property type="expression patterns" value="baseline"/>
</dbReference>
<evidence type="ECO:0000256" key="7">
    <source>
        <dbReference type="SAM" id="Coils"/>
    </source>
</evidence>
<evidence type="ECO:0000256" key="3">
    <source>
        <dbReference type="ARBA" id="ARBA00022801"/>
    </source>
</evidence>
<dbReference type="InterPro" id="IPR000330">
    <property type="entry name" value="SNF2_N"/>
</dbReference>
<feature type="region of interest" description="Disordered" evidence="8">
    <location>
        <begin position="347"/>
        <end position="374"/>
    </location>
</feature>
<evidence type="ECO:0000256" key="1">
    <source>
        <dbReference type="ARBA" id="ARBA00004123"/>
    </source>
</evidence>
<dbReference type="GO" id="GO:0005524">
    <property type="term" value="F:ATP binding"/>
    <property type="evidence" value="ECO:0007669"/>
    <property type="project" value="UniProtKB-KW"/>
</dbReference>
<feature type="region of interest" description="Disordered" evidence="8">
    <location>
        <begin position="700"/>
        <end position="769"/>
    </location>
</feature>
<name>N1QWB4_AEGTA</name>
<dbReference type="InterPro" id="IPR044567">
    <property type="entry name" value="CLSY/DRD1"/>
</dbReference>
<keyword evidence="7" id="KW-0175">Coiled coil</keyword>
<dbReference type="PANTHER" id="PTHR45821:SF7">
    <property type="entry name" value="HELICASE ATP-BINDING DOMAIN-CONTAINING PROTEIN"/>
    <property type="match status" value="1"/>
</dbReference>
<dbReference type="PANTHER" id="PTHR45821">
    <property type="entry name" value="SNF2 DOMAIN-CONTAINING PROTEIN CLASSY 2-RELATED"/>
    <property type="match status" value="1"/>
</dbReference>
<dbReference type="InterPro" id="IPR001650">
    <property type="entry name" value="Helicase_C-like"/>
</dbReference>
<dbReference type="Pfam" id="PF00271">
    <property type="entry name" value="Helicase_C"/>
    <property type="match status" value="1"/>
</dbReference>
<dbReference type="SMART" id="SM00490">
    <property type="entry name" value="HELICc"/>
    <property type="match status" value="1"/>
</dbReference>
<dbReference type="InterPro" id="IPR038718">
    <property type="entry name" value="SNF2-like_sf"/>
</dbReference>
<feature type="coiled-coil region" evidence="7">
    <location>
        <begin position="399"/>
        <end position="448"/>
    </location>
</feature>
<feature type="compositionally biased region" description="Basic and acidic residues" evidence="8">
    <location>
        <begin position="347"/>
        <end position="359"/>
    </location>
</feature>
<feature type="compositionally biased region" description="Basic and acidic residues" evidence="8">
    <location>
        <begin position="591"/>
        <end position="607"/>
    </location>
</feature>
<feature type="region of interest" description="Disordered" evidence="8">
    <location>
        <begin position="584"/>
        <end position="607"/>
    </location>
</feature>
<reference evidence="9" key="1">
    <citation type="submission" date="2015-06" db="UniProtKB">
        <authorList>
            <consortium name="EnsemblPlants"/>
        </authorList>
    </citation>
    <scope>IDENTIFICATION</scope>
</reference>
<keyword evidence="2" id="KW-0547">Nucleotide-binding</keyword>
<evidence type="ECO:0000256" key="6">
    <source>
        <dbReference type="ARBA" id="ARBA00023242"/>
    </source>
</evidence>
<dbReference type="InterPro" id="IPR014001">
    <property type="entry name" value="Helicase_ATP-bd"/>
</dbReference>
<dbReference type="SUPFAM" id="SSF52540">
    <property type="entry name" value="P-loop containing nucleoside triphosphate hydrolases"/>
    <property type="match status" value="2"/>
</dbReference>
<dbReference type="GO" id="GO:0080188">
    <property type="term" value="P:gene silencing by siRNA-directed DNA methylation"/>
    <property type="evidence" value="ECO:0007669"/>
    <property type="project" value="InterPro"/>
</dbReference>
<evidence type="ECO:0000256" key="2">
    <source>
        <dbReference type="ARBA" id="ARBA00022741"/>
    </source>
</evidence>
<dbReference type="SMART" id="SM00487">
    <property type="entry name" value="DEXDc"/>
    <property type="match status" value="1"/>
</dbReference>
<evidence type="ECO:0000256" key="8">
    <source>
        <dbReference type="SAM" id="MobiDB-lite"/>
    </source>
</evidence>
<proteinExistence type="predicted"/>
<sequence>MDVALDEDPPSDHSDVRRHCDNRINTSVDDATWLEPCNHNQNPIIGIYNEALTRNTKSNSNASRLARQRLTPIPGFHVYPQASRLSGECSLEVSVVAPSTPSPVPIDLNATPVAGGSSSGGARKRAREMPADMIPGARNLFDSMPAAGDDDFMQNIIFEGGMEAVGGVAVAGYDPDETQSQDDRGLFTPSTFDQSGMQDAFMRDQDYDLEEEDELDIDGEPLFEDELANQAAGVKPKRKSRWTKAYTTAEDKLLCECWRDIGQDPKTGAEQKASTFWTRVHREFHERKKFPPYQMQSTRGHSKLWRHSRCNMKASPSTSPIVGGSSKTRRSSRRNLLPSWRVGGWKKAEEEVGEGEKARPRGKTNTKKEDKRDAASIALITSVEDMMTKKDSREEKRRKDKEEQMNAFMEIQRRRLEMEPEKQTRMLEMEAEKQAKMLEIEAANANTKAKEALGALPIQKKNRTDVERAANPNGQKADKSIVHSGRRVGVALMVFLIHCMYYRRKRKCSDPINNLSLTGNRVHSWGCGSVTEEWDRLYAQKVQLLTFLSTLPEPALSYGPSAETNMANSIEQREEKKSVIVLDSDDEDESTEAHKHLTPEKNKQLTPEKNKHLIPSEQAGALMRVVTEGIDEVINETMPVRDQNSQIVPYSPSATLVNQYPVTSYQPSAVLFERVILQKRPEEERIHDLAVATHKEKIAETQVLPPLPKERKKRKVDPSSQVDGDVEIVPRKRKGKNEANPAVFDLPSERYNPAGEDEPVEEDEPMGEDEPMEEEHIQEQESDGLEDFWNEYSVALESSKLDTLEEAANEKEVGEKEVDDACNHDIQIHEDLGHVCRVCGLIVKRADTIIDYQWRKASRSRSYFSEKRSKDSDEIVTGDVRVAEELNALDIAIHPRHEKQMRPHQLAGFHFLVKNLVSDKPGGCILAHAPGSGKTFMLISFIQSFLAKYPSGRPLVVLPKGILGTWKREFQQWQVEDIPLYDLYSVKTRAEQLEILKSWEAKRSILLVGYTQFSWIISSDEGGAVAAGCQERLLKVPNLLIMDEGHLPRTESTNVLESLQRVQTPRKVVLSGTLFQNHVSEVFNIMNLVRPKFLKKDSSRPIVARIMSQVSISGRRISKEDTDKFNESVEETLLHDGDITRKVNVIRSLRELTKDVLHYYKGDILDDLPGLVDFSVFLKLSPKQKEIVHKLEAYEKFKKNAVGTALYMHPCLSEMSEVAAADRASNLTDAAVDSLVQSINVADGVKARFFTNILALAESAGEKVLAFSQYLLPMKFLERLLVKTRGWHVGKEMFVIRGDSKCTMEERELTVAQFNNSADAKVLFGSIKACGEGISLVGASRVVILDVHLNPSVTRQAIGRAFRPGQQKKVFVYRLVAADSPEENTHKTAVKKEVIPKLWFEWSEQRCTSEGFQLNEIDIDDCGDELLDNRAMRQDIKALYTR</sequence>
<dbReference type="CDD" id="cd18793">
    <property type="entry name" value="SF2_C_SNF"/>
    <property type="match status" value="1"/>
</dbReference>
<dbReference type="EnsemblPlants" id="EMT15271">
    <property type="protein sequence ID" value="EMT15271"/>
    <property type="gene ID" value="F775_14220"/>
</dbReference>
<comment type="subcellular location">
    <subcellularLocation>
        <location evidence="1">Nucleus</location>
    </subcellularLocation>
</comment>
<dbReference type="Gene3D" id="3.40.50.10810">
    <property type="entry name" value="Tandem AAA-ATPase domain"/>
    <property type="match status" value="1"/>
</dbReference>
<keyword evidence="5" id="KW-0067">ATP-binding</keyword>
<keyword evidence="3" id="KW-0378">Hydrolase</keyword>
<evidence type="ECO:0000256" key="5">
    <source>
        <dbReference type="ARBA" id="ARBA00022840"/>
    </source>
</evidence>
<dbReference type="GO" id="GO:0016787">
    <property type="term" value="F:hydrolase activity"/>
    <property type="evidence" value="ECO:0007669"/>
    <property type="project" value="UniProtKB-KW"/>
</dbReference>
<dbReference type="Pfam" id="PF00176">
    <property type="entry name" value="SNF2-rel_dom"/>
    <property type="match status" value="1"/>
</dbReference>
<dbReference type="PROSITE" id="PS51192">
    <property type="entry name" value="HELICASE_ATP_BIND_1"/>
    <property type="match status" value="1"/>
</dbReference>